<sequence>MNRFASYAVIVGFVALLILLCIASAQRAGDGSKNAIAPAPSEFTFVPEKPLIVAPQELFDVYKEGGSLGEVRLKGKRLRIATAGCRCRTSPVDVSEEKPQHYFALVHAVHEEALVVMFHFPGSYSPQIEDSSDYVLEGTFTSSSDTASSPVIQVIVNLVLKILTVEDRTSRPYALVRIVNLAECHIVSAARKGTRPSASLAP</sequence>
<keyword evidence="2" id="KW-1185">Reference proteome</keyword>
<dbReference type="EMBL" id="CP053452">
    <property type="protein sequence ID" value="QJW99157.1"/>
    <property type="molecule type" value="Genomic_DNA"/>
</dbReference>
<name>A0A6M5YYG2_9BACT</name>
<dbReference type="AlphaFoldDB" id="A0A6M5YYG2"/>
<organism evidence="1 2">
    <name type="scientific">Frigoriglobus tundricola</name>
    <dbReference type="NCBI Taxonomy" id="2774151"/>
    <lineage>
        <taxon>Bacteria</taxon>
        <taxon>Pseudomonadati</taxon>
        <taxon>Planctomycetota</taxon>
        <taxon>Planctomycetia</taxon>
        <taxon>Gemmatales</taxon>
        <taxon>Gemmataceae</taxon>
        <taxon>Frigoriglobus</taxon>
    </lineage>
</organism>
<dbReference type="Proteomes" id="UP000503447">
    <property type="component" value="Chromosome"/>
</dbReference>
<dbReference type="RefSeq" id="WP_171474173.1">
    <property type="nucleotide sequence ID" value="NZ_CP053452.2"/>
</dbReference>
<accession>A0A6M5YYG2</accession>
<evidence type="ECO:0000313" key="1">
    <source>
        <dbReference type="EMBL" id="QJW99157.1"/>
    </source>
</evidence>
<reference evidence="2" key="1">
    <citation type="submission" date="2020-05" db="EMBL/GenBank/DDBJ databases">
        <title>Frigoriglobus tundricola gen. nov., sp. nov., a psychrotolerant cellulolytic planctomycete of the family Gemmataceae with two divergent copies of 16S rRNA gene.</title>
        <authorList>
            <person name="Kulichevskaya I.S."/>
            <person name="Ivanova A.A."/>
            <person name="Naumoff D.G."/>
            <person name="Beletsky A.V."/>
            <person name="Rijpstra W.I.C."/>
            <person name="Sinninghe Damste J.S."/>
            <person name="Mardanov A.V."/>
            <person name="Ravin N.V."/>
            <person name="Dedysh S.N."/>
        </authorList>
    </citation>
    <scope>NUCLEOTIDE SEQUENCE [LARGE SCALE GENOMIC DNA]</scope>
    <source>
        <strain evidence="2">PL17</strain>
    </source>
</reference>
<evidence type="ECO:0000313" key="2">
    <source>
        <dbReference type="Proteomes" id="UP000503447"/>
    </source>
</evidence>
<proteinExistence type="predicted"/>
<protein>
    <submittedName>
        <fullName evidence="1">Uncharacterized protein</fullName>
    </submittedName>
</protein>
<gene>
    <name evidence="1" type="ORF">FTUN_6757</name>
</gene>
<dbReference type="KEGG" id="ftj:FTUN_6757"/>